<name>A0A562L2J0_9GAMM</name>
<evidence type="ECO:0000313" key="5">
    <source>
        <dbReference type="EMBL" id="TWI01736.1"/>
    </source>
</evidence>
<dbReference type="InterPro" id="IPR036318">
    <property type="entry name" value="FAD-bd_PCMH-like_sf"/>
</dbReference>
<evidence type="ECO:0000256" key="1">
    <source>
        <dbReference type="ARBA" id="ARBA00022630"/>
    </source>
</evidence>
<keyword evidence="1" id="KW-0285">Flavoprotein</keyword>
<dbReference type="InterPro" id="IPR007173">
    <property type="entry name" value="ALO_C"/>
</dbReference>
<sequence length="399" mass="44245">MGHVWRNWSGSISFRPRQLECPASASKLAAIVRAVHARGGTLRVAGAGHSSTDLASTTDTLLSLARLHGVISVDPARCRATVAAGSTLQELGKSLYEHDLALPNYGDVATQTIGGAIGTGTHGTGLEQPNLSEMMVGAKLVDGRGDVRVITSDDIETLHAARVALGTLGVFTEITLQLVPTFDVERREYAAATDDALADWPRLVAENRSFDFYWYPRRDDVKLRLVNPLGGGTVALPYARALEKHSGYSHQVIPTHSGLPYRFEECEYAVPYEDGLACFARIRERIKRDWRRLVGWRVLVRTVAADDSHLSPAQGRRTVTISLHQNHSLPWQDFFADMEPIFRAHGGRPHWGKKHGMRAADLRPRYPAWDAFQRIRRAFDPDGTFLSPYLRQILGDAHE</sequence>
<dbReference type="PROSITE" id="PS51387">
    <property type="entry name" value="FAD_PCMH"/>
    <property type="match status" value="1"/>
</dbReference>
<dbReference type="InterPro" id="IPR006094">
    <property type="entry name" value="Oxid_FAD_bind_N"/>
</dbReference>
<dbReference type="PANTHER" id="PTHR43762">
    <property type="entry name" value="L-GULONOLACTONE OXIDASE"/>
    <property type="match status" value="1"/>
</dbReference>
<reference evidence="5 6" key="1">
    <citation type="journal article" date="2015" name="Stand. Genomic Sci.">
        <title>Genomic Encyclopedia of Bacterial and Archaeal Type Strains, Phase III: the genomes of soil and plant-associated and newly described type strains.</title>
        <authorList>
            <person name="Whitman W.B."/>
            <person name="Woyke T."/>
            <person name="Klenk H.P."/>
            <person name="Zhou Y."/>
            <person name="Lilburn T.G."/>
            <person name="Beck B.J."/>
            <person name="De Vos P."/>
            <person name="Vandamme P."/>
            <person name="Eisen J.A."/>
            <person name="Garrity G."/>
            <person name="Hugenholtz P."/>
            <person name="Kyrpides N.C."/>
        </authorList>
    </citation>
    <scope>NUCLEOTIDE SEQUENCE [LARGE SCALE GENOMIC DNA]</scope>
    <source>
        <strain evidence="5 6">CGMCC 1.10821</strain>
    </source>
</reference>
<feature type="domain" description="FAD-binding PCMH-type" evidence="4">
    <location>
        <begin position="11"/>
        <end position="181"/>
    </location>
</feature>
<dbReference type="Pfam" id="PF01565">
    <property type="entry name" value="FAD_binding_4"/>
    <property type="match status" value="1"/>
</dbReference>
<dbReference type="GO" id="GO:0016020">
    <property type="term" value="C:membrane"/>
    <property type="evidence" value="ECO:0007669"/>
    <property type="project" value="InterPro"/>
</dbReference>
<organism evidence="5 6">
    <name type="scientific">Luteimonas cucumeris</name>
    <dbReference type="NCBI Taxonomy" id="985012"/>
    <lineage>
        <taxon>Bacteria</taxon>
        <taxon>Pseudomonadati</taxon>
        <taxon>Pseudomonadota</taxon>
        <taxon>Gammaproteobacteria</taxon>
        <taxon>Lysobacterales</taxon>
        <taxon>Lysobacteraceae</taxon>
        <taxon>Luteimonas</taxon>
    </lineage>
</organism>
<evidence type="ECO:0000313" key="6">
    <source>
        <dbReference type="Proteomes" id="UP000315167"/>
    </source>
</evidence>
<dbReference type="PIRSF" id="PIRSF000136">
    <property type="entry name" value="LGO_GLO"/>
    <property type="match status" value="1"/>
</dbReference>
<protein>
    <submittedName>
        <fullName evidence="5">FAD/FMN-containing dehydrogenase</fullName>
    </submittedName>
</protein>
<dbReference type="InterPro" id="IPR016171">
    <property type="entry name" value="Vanillyl_alc_oxidase_C-sub2"/>
</dbReference>
<dbReference type="GO" id="GO:0071949">
    <property type="term" value="F:FAD binding"/>
    <property type="evidence" value="ECO:0007669"/>
    <property type="project" value="InterPro"/>
</dbReference>
<dbReference type="Gene3D" id="3.30.70.2520">
    <property type="match status" value="1"/>
</dbReference>
<accession>A0A562L2J0</accession>
<dbReference type="Pfam" id="PF04030">
    <property type="entry name" value="ALO"/>
    <property type="match status" value="2"/>
</dbReference>
<keyword evidence="2" id="KW-0274">FAD</keyword>
<keyword evidence="6" id="KW-1185">Reference proteome</keyword>
<keyword evidence="3" id="KW-0560">Oxidoreductase</keyword>
<comment type="caution">
    <text evidence="5">The sequence shown here is derived from an EMBL/GenBank/DDBJ whole genome shotgun (WGS) entry which is preliminary data.</text>
</comment>
<dbReference type="GO" id="GO:0003885">
    <property type="term" value="F:D-arabinono-1,4-lactone oxidase activity"/>
    <property type="evidence" value="ECO:0007669"/>
    <property type="project" value="InterPro"/>
</dbReference>
<dbReference type="SUPFAM" id="SSF56176">
    <property type="entry name" value="FAD-binding/transporter-associated domain-like"/>
    <property type="match status" value="1"/>
</dbReference>
<evidence type="ECO:0000259" key="4">
    <source>
        <dbReference type="PROSITE" id="PS51387"/>
    </source>
</evidence>
<dbReference type="Proteomes" id="UP000315167">
    <property type="component" value="Unassembled WGS sequence"/>
</dbReference>
<dbReference type="Gene3D" id="1.10.45.10">
    <property type="entry name" value="Vanillyl-alcohol Oxidase, Chain A, domain 4"/>
    <property type="match status" value="1"/>
</dbReference>
<dbReference type="InterPro" id="IPR010031">
    <property type="entry name" value="FAD_lactone_oxidase-like"/>
</dbReference>
<evidence type="ECO:0000256" key="2">
    <source>
        <dbReference type="ARBA" id="ARBA00022827"/>
    </source>
</evidence>
<dbReference type="InterPro" id="IPR016167">
    <property type="entry name" value="FAD-bd_PCMH_sub1"/>
</dbReference>
<proteinExistence type="predicted"/>
<dbReference type="Gene3D" id="3.30.465.10">
    <property type="match status" value="1"/>
</dbReference>
<dbReference type="InterPro" id="IPR016169">
    <property type="entry name" value="FAD-bd_PCMH_sub2"/>
</dbReference>
<dbReference type="InterPro" id="IPR016164">
    <property type="entry name" value="FAD-linked_Oxase-like_C"/>
</dbReference>
<dbReference type="OrthoDB" id="9800184at2"/>
<dbReference type="InterPro" id="IPR016166">
    <property type="entry name" value="FAD-bd_PCMH"/>
</dbReference>
<dbReference type="AlphaFoldDB" id="A0A562L2J0"/>
<gene>
    <name evidence="5" type="ORF">IP90_02296</name>
</gene>
<evidence type="ECO:0000256" key="3">
    <source>
        <dbReference type="ARBA" id="ARBA00023002"/>
    </source>
</evidence>
<dbReference type="Gene3D" id="3.30.43.10">
    <property type="entry name" value="Uridine Diphospho-n-acetylenolpyruvylglucosamine Reductase, domain 2"/>
    <property type="match status" value="1"/>
</dbReference>
<dbReference type="RefSeq" id="WP_144899785.1">
    <property type="nucleotide sequence ID" value="NZ_VLKN01000005.1"/>
</dbReference>
<dbReference type="EMBL" id="VLKN01000005">
    <property type="protein sequence ID" value="TWI01736.1"/>
    <property type="molecule type" value="Genomic_DNA"/>
</dbReference>
<dbReference type="PANTHER" id="PTHR43762:SF1">
    <property type="entry name" value="D-ARABINONO-1,4-LACTONE OXIDASE"/>
    <property type="match status" value="1"/>
</dbReference>
<dbReference type="SUPFAM" id="SSF55103">
    <property type="entry name" value="FAD-linked oxidases, C-terminal domain"/>
    <property type="match status" value="1"/>
</dbReference>